<dbReference type="OrthoDB" id="137167at2"/>
<proteinExistence type="predicted"/>
<keyword evidence="3" id="KW-1185">Reference proteome</keyword>
<gene>
    <name evidence="2" type="ORF">SAMN02746019_00007420</name>
</gene>
<accession>A0A212QWB6</accession>
<evidence type="ECO:0000259" key="1">
    <source>
        <dbReference type="Pfam" id="PF13625"/>
    </source>
</evidence>
<keyword evidence="2" id="KW-0067">ATP-binding</keyword>
<name>A0A212QWB6_9CHLR</name>
<protein>
    <submittedName>
        <fullName evidence="2">Helicase conserved C-terminal domain-containing protein</fullName>
    </submittedName>
</protein>
<feature type="domain" description="Helicase XPB/Ssl2 N-terminal" evidence="1">
    <location>
        <begin position="368"/>
        <end position="467"/>
    </location>
</feature>
<dbReference type="InterPro" id="IPR032830">
    <property type="entry name" value="XPB/Ssl2_N"/>
</dbReference>
<reference evidence="3" key="1">
    <citation type="submission" date="2017-06" db="EMBL/GenBank/DDBJ databases">
        <authorList>
            <person name="Varghese N."/>
            <person name="Submissions S."/>
        </authorList>
    </citation>
    <scope>NUCLEOTIDE SEQUENCE [LARGE SCALE GENOMIC DNA]</scope>
    <source>
        <strain evidence="3">JAD2</strain>
    </source>
</reference>
<organism evidence="2 3">
    <name type="scientific">Thermoflexus hugenholtzii JAD2</name>
    <dbReference type="NCBI Taxonomy" id="877466"/>
    <lineage>
        <taxon>Bacteria</taxon>
        <taxon>Bacillati</taxon>
        <taxon>Chloroflexota</taxon>
        <taxon>Thermoflexia</taxon>
        <taxon>Thermoflexales</taxon>
        <taxon>Thermoflexaceae</taxon>
        <taxon>Thermoflexus</taxon>
    </lineage>
</organism>
<dbReference type="GO" id="GO:0004386">
    <property type="term" value="F:helicase activity"/>
    <property type="evidence" value="ECO:0007669"/>
    <property type="project" value="UniProtKB-KW"/>
</dbReference>
<dbReference type="RefSeq" id="WP_088570996.1">
    <property type="nucleotide sequence ID" value="NZ_FYEK01000027.1"/>
</dbReference>
<dbReference type="InParanoid" id="A0A212QWB6"/>
<keyword evidence="2" id="KW-0547">Nucleotide-binding</keyword>
<sequence length="665" mass="74485">MRLNELVAHYDPSLVVHILRQQGWPAEEGSGAEEQTLARLSDRDRLAALWTGLPAEGRWLVEGLQQAGGSMPALVLSILYEATAEDTPAIPFEELAVHLAALGLIYWHRGGWRVRSLRPQGEAVLPDEVAAALPVLPSLPPDRVYPASPQRLARDLGRMARFLRRSSGIALTRDGRLPARWVRALQRWLGLAGSPRDLAYIAFLRRLLERMGVLRTHGATLILETLHPFWEQEATDRAAAAFHAWKGAGISEGEEGEHLSPELLRARLEQGLRGHEAGAWIPLPALVAAALREPVARAPDPLSPAGQERAARWKAWLMEETLWPLHWLGVLDRGDRGGRWTMVRLTAFGAWMLGVGEPVALPEEGGRLVVQPDFRILAFEPISETVRTALEAFTEPTPGEPISIYQITREALYRGLSQGWDIPRVIRFLEGISGEPLPPNVRRSLEDWHRRFNRVRIYRRVTLVRSGEDGLPADPSLRPLGEGLGWTGERAEALAARWRARGIRPWRSGFRPEDLRNQVVAEDSGILRWTGPFPHPGVERLLEPFTERTPEGFRITEASLQAGREAGLSLSEILQRLQQVHRGPLPAGLLARLLTWSEHPPRARWEPVILLRMDRPEILEALCREPALSPWVRPLDAHTLMVRADHAPALKAWLEAMGITVEEVR</sequence>
<evidence type="ECO:0000313" key="2">
    <source>
        <dbReference type="EMBL" id="SNB63913.1"/>
    </source>
</evidence>
<evidence type="ECO:0000313" key="3">
    <source>
        <dbReference type="Proteomes" id="UP000197025"/>
    </source>
</evidence>
<dbReference type="Proteomes" id="UP000197025">
    <property type="component" value="Unassembled WGS sequence"/>
</dbReference>
<keyword evidence="2" id="KW-0347">Helicase</keyword>
<dbReference type="AlphaFoldDB" id="A0A212QWB6"/>
<dbReference type="EMBL" id="FYEK01000027">
    <property type="protein sequence ID" value="SNB63913.1"/>
    <property type="molecule type" value="Genomic_DNA"/>
</dbReference>
<keyword evidence="2" id="KW-0378">Hydrolase</keyword>
<dbReference type="Pfam" id="PF13625">
    <property type="entry name" value="Helicase_C_3"/>
    <property type="match status" value="1"/>
</dbReference>